<reference evidence="9" key="1">
    <citation type="submission" date="2019-07" db="EMBL/GenBank/DDBJ databases">
        <title>Arthrobacter KR32 sp. nov., isolated from mountain cheese made of cows milk.</title>
        <authorList>
            <person name="Flegler A."/>
        </authorList>
    </citation>
    <scope>NUCLEOTIDE SEQUENCE [LARGE SCALE GENOMIC DNA]</scope>
    <source>
        <strain evidence="9">KR32</strain>
    </source>
</reference>
<dbReference type="GO" id="GO:0051287">
    <property type="term" value="F:NAD binding"/>
    <property type="evidence" value="ECO:0007669"/>
    <property type="project" value="InterPro"/>
</dbReference>
<dbReference type="InterPro" id="IPR029752">
    <property type="entry name" value="D-isomer_DH_CS1"/>
</dbReference>
<evidence type="ECO:0000256" key="1">
    <source>
        <dbReference type="ARBA" id="ARBA00005854"/>
    </source>
</evidence>
<dbReference type="CDD" id="cd12169">
    <property type="entry name" value="PGDH_like_1"/>
    <property type="match status" value="1"/>
</dbReference>
<dbReference type="InterPro" id="IPR050857">
    <property type="entry name" value="D-2-hydroxyacid_DH"/>
</dbReference>
<sequence length="313" mass="33357">MRVVVPDDYQGVALGHAAWQDLDAEVVAVDRPIRDDEDLGALLADADVVVAKRERTAFSTARLRRLPALQLLVTTGRANAAIDLDEARARGIVVCGTDSPPAATAELTWGLILATLRSIPHEDAGMRRGQWQTTVGGDLAGRTLGIVGLGRLGSRVAAVGAAFGMEVIAWSQNLAPVRAAEAGARAVSKEELFASSDVVTVHYKLSDRSRGMVRARELAMMRRPAILVNTSRGPPGDTDALIRALRGGRLRGAGPDVFDVEHLPADHPLLSAPGTVLTPHLGYVTDDTYAVFYAQAVENITAWTAGRPLRRLA</sequence>
<dbReference type="Proteomes" id="UP000326464">
    <property type="component" value="Unassembled WGS sequence"/>
</dbReference>
<dbReference type="Pfam" id="PF00389">
    <property type="entry name" value="2-Hacid_dh"/>
    <property type="match status" value="1"/>
</dbReference>
<dbReference type="AlphaFoldDB" id="A0A7X1NLP9"/>
<dbReference type="PANTHER" id="PTHR42789:SF1">
    <property type="entry name" value="D-ISOMER SPECIFIC 2-HYDROXYACID DEHYDROGENASE FAMILY PROTEIN (AFU_ORTHOLOGUE AFUA_6G10090)"/>
    <property type="match status" value="1"/>
</dbReference>
<name>A0A7X1NLP9_9MICC</name>
<evidence type="ECO:0000313" key="9">
    <source>
        <dbReference type="Proteomes" id="UP000326464"/>
    </source>
</evidence>
<keyword evidence="3 5" id="KW-0560">Oxidoreductase</keyword>
<organism evidence="8 9">
    <name type="scientific">Arthrobacter bussei</name>
    <dbReference type="NCBI Taxonomy" id="2594179"/>
    <lineage>
        <taxon>Bacteria</taxon>
        <taxon>Bacillati</taxon>
        <taxon>Actinomycetota</taxon>
        <taxon>Actinomycetes</taxon>
        <taxon>Micrococcales</taxon>
        <taxon>Micrococcaceae</taxon>
        <taxon>Arthrobacter</taxon>
    </lineage>
</organism>
<dbReference type="InterPro" id="IPR036291">
    <property type="entry name" value="NAD(P)-bd_dom_sf"/>
</dbReference>
<keyword evidence="2" id="KW-0028">Amino-acid biosynthesis</keyword>
<accession>A0A7X1NLP9</accession>
<dbReference type="SUPFAM" id="SSF51735">
    <property type="entry name" value="NAD(P)-binding Rossmann-fold domains"/>
    <property type="match status" value="1"/>
</dbReference>
<feature type="domain" description="D-isomer specific 2-hydroxyacid dehydrogenase NAD-binding" evidence="7">
    <location>
        <begin position="110"/>
        <end position="282"/>
    </location>
</feature>
<evidence type="ECO:0000313" key="8">
    <source>
        <dbReference type="EMBL" id="MPY09187.1"/>
    </source>
</evidence>
<dbReference type="EMBL" id="VJXX01000001">
    <property type="protein sequence ID" value="MPY09187.1"/>
    <property type="molecule type" value="Genomic_DNA"/>
</dbReference>
<dbReference type="SUPFAM" id="SSF52283">
    <property type="entry name" value="Formate/glycerate dehydrogenase catalytic domain-like"/>
    <property type="match status" value="1"/>
</dbReference>
<dbReference type="Gene3D" id="3.40.50.720">
    <property type="entry name" value="NAD(P)-binding Rossmann-like Domain"/>
    <property type="match status" value="2"/>
</dbReference>
<dbReference type="GO" id="GO:0008652">
    <property type="term" value="P:amino acid biosynthetic process"/>
    <property type="evidence" value="ECO:0007669"/>
    <property type="project" value="UniProtKB-KW"/>
</dbReference>
<dbReference type="OrthoDB" id="117809at2"/>
<evidence type="ECO:0000259" key="6">
    <source>
        <dbReference type="Pfam" id="PF00389"/>
    </source>
</evidence>
<dbReference type="InterPro" id="IPR006140">
    <property type="entry name" value="D-isomer_DH_NAD-bd"/>
</dbReference>
<keyword evidence="4" id="KW-0520">NAD</keyword>
<dbReference type="PROSITE" id="PS00065">
    <property type="entry name" value="D_2_HYDROXYACID_DH_1"/>
    <property type="match status" value="1"/>
</dbReference>
<evidence type="ECO:0000256" key="5">
    <source>
        <dbReference type="RuleBase" id="RU003719"/>
    </source>
</evidence>
<evidence type="ECO:0000256" key="4">
    <source>
        <dbReference type="ARBA" id="ARBA00023027"/>
    </source>
</evidence>
<proteinExistence type="inferred from homology"/>
<evidence type="ECO:0000256" key="3">
    <source>
        <dbReference type="ARBA" id="ARBA00023002"/>
    </source>
</evidence>
<comment type="similarity">
    <text evidence="1 5">Belongs to the D-isomer specific 2-hydroxyacid dehydrogenase family.</text>
</comment>
<dbReference type="RefSeq" id="WP_152811510.1">
    <property type="nucleotide sequence ID" value="NZ_VJXX01000001.1"/>
</dbReference>
<dbReference type="InterPro" id="IPR006139">
    <property type="entry name" value="D-isomer_2_OHA_DH_cat_dom"/>
</dbReference>
<comment type="caution">
    <text evidence="8">The sequence shown here is derived from an EMBL/GenBank/DDBJ whole genome shotgun (WGS) entry which is preliminary data.</text>
</comment>
<dbReference type="Pfam" id="PF02826">
    <property type="entry name" value="2-Hacid_dh_C"/>
    <property type="match status" value="1"/>
</dbReference>
<dbReference type="PANTHER" id="PTHR42789">
    <property type="entry name" value="D-ISOMER SPECIFIC 2-HYDROXYACID DEHYDROGENASE FAMILY PROTEIN (AFU_ORTHOLOGUE AFUA_6G10090)"/>
    <property type="match status" value="1"/>
</dbReference>
<evidence type="ECO:0000256" key="2">
    <source>
        <dbReference type="ARBA" id="ARBA00022605"/>
    </source>
</evidence>
<gene>
    <name evidence="8" type="ORF">FNH21_00285</name>
</gene>
<keyword evidence="9" id="KW-1185">Reference proteome</keyword>
<protein>
    <submittedName>
        <fullName evidence="8">D-2-hydroxyacid dehydrogenase family protein</fullName>
    </submittedName>
</protein>
<feature type="domain" description="D-isomer specific 2-hydroxyacid dehydrogenase catalytic" evidence="6">
    <location>
        <begin position="25"/>
        <end position="310"/>
    </location>
</feature>
<dbReference type="GO" id="GO:0016616">
    <property type="term" value="F:oxidoreductase activity, acting on the CH-OH group of donors, NAD or NADP as acceptor"/>
    <property type="evidence" value="ECO:0007669"/>
    <property type="project" value="InterPro"/>
</dbReference>
<evidence type="ECO:0000259" key="7">
    <source>
        <dbReference type="Pfam" id="PF02826"/>
    </source>
</evidence>